<evidence type="ECO:0000256" key="1">
    <source>
        <dbReference type="SAM" id="Phobius"/>
    </source>
</evidence>
<feature type="transmembrane region" description="Helical" evidence="1">
    <location>
        <begin position="201"/>
        <end position="221"/>
    </location>
</feature>
<dbReference type="OrthoDB" id="7067137at2"/>
<feature type="transmembrane region" description="Helical" evidence="1">
    <location>
        <begin position="135"/>
        <end position="158"/>
    </location>
</feature>
<feature type="transmembrane region" description="Helical" evidence="1">
    <location>
        <begin position="233"/>
        <end position="257"/>
    </location>
</feature>
<reference evidence="2 3" key="1">
    <citation type="journal article" date="2014" name="Genome Announc.">
        <title>Draft Genome Sequence of the Iron-Oxidizing, Acidophilic, and Halotolerant 'Thiobacillus prosperus' Type Strain DSM 5130.</title>
        <authorList>
            <person name="Ossandon F.J."/>
            <person name="Cardenas J.P."/>
            <person name="Corbett M."/>
            <person name="Quatrini R."/>
            <person name="Holmes D.S."/>
            <person name="Watkin E."/>
        </authorList>
    </citation>
    <scope>NUCLEOTIDE SEQUENCE [LARGE SCALE GENOMIC DNA]</scope>
    <source>
        <strain evidence="2 3">DSM 5130</strain>
    </source>
</reference>
<sequence length="266" mass="29509">MSSTPFDDIQRQRHQGWRGGDIPLHRGLRVLQVTSGLAWRPAALGGLLCALTIGAVPLLILPLWFQIESLWCAGMTGGECVMESTYPLFGPYALALPLPALGAPPPSSLQWWWGALLVLAGVLLAWLMPRRWLPLRLFAASGALALAIALLSFTPVLGPFPYDLDGYLESLLIAGLILVCLVPLLYALIYYPLDFSLGRQLLLTWLTQLWLVIFIPMQYLLHAWLIRHLSLLAMAPLFLFAGLMLDIAGIVGLYTWAMSWRTRHVS</sequence>
<feature type="transmembrane region" description="Helical" evidence="1">
    <location>
        <begin position="111"/>
        <end position="128"/>
    </location>
</feature>
<comment type="caution">
    <text evidence="2">The sequence shown here is derived from an EMBL/GenBank/DDBJ whole genome shotgun (WGS) entry which is preliminary data.</text>
</comment>
<keyword evidence="1" id="KW-0812">Transmembrane</keyword>
<protein>
    <submittedName>
        <fullName evidence="2">Uncharacterized protein</fullName>
    </submittedName>
</protein>
<dbReference type="Proteomes" id="UP000029273">
    <property type="component" value="Unassembled WGS sequence"/>
</dbReference>
<keyword evidence="1" id="KW-1133">Transmembrane helix</keyword>
<dbReference type="RefSeq" id="WP_065089680.1">
    <property type="nucleotide sequence ID" value="NZ_JQSG02000006.1"/>
</dbReference>
<dbReference type="AlphaFoldDB" id="A0A1A6C0N3"/>
<feature type="transmembrane region" description="Helical" evidence="1">
    <location>
        <begin position="42"/>
        <end position="65"/>
    </location>
</feature>
<name>A0A1A6C0N3_9GAMM</name>
<keyword evidence="1" id="KW-0472">Membrane</keyword>
<keyword evidence="3" id="KW-1185">Reference proteome</keyword>
<feature type="transmembrane region" description="Helical" evidence="1">
    <location>
        <begin position="170"/>
        <end position="189"/>
    </location>
</feature>
<proteinExistence type="predicted"/>
<gene>
    <name evidence="2" type="ORF">Thpro_022359</name>
</gene>
<dbReference type="EMBL" id="JQSG02000006">
    <property type="protein sequence ID" value="OBS08109.1"/>
    <property type="molecule type" value="Genomic_DNA"/>
</dbReference>
<organism evidence="2 3">
    <name type="scientific">Acidihalobacter prosperus</name>
    <dbReference type="NCBI Taxonomy" id="160660"/>
    <lineage>
        <taxon>Bacteria</taxon>
        <taxon>Pseudomonadati</taxon>
        <taxon>Pseudomonadota</taxon>
        <taxon>Gammaproteobacteria</taxon>
        <taxon>Chromatiales</taxon>
        <taxon>Ectothiorhodospiraceae</taxon>
        <taxon>Acidihalobacter</taxon>
    </lineage>
</organism>
<accession>A0A1A6C0N3</accession>
<evidence type="ECO:0000313" key="3">
    <source>
        <dbReference type="Proteomes" id="UP000029273"/>
    </source>
</evidence>
<evidence type="ECO:0000313" key="2">
    <source>
        <dbReference type="EMBL" id="OBS08109.1"/>
    </source>
</evidence>